<comment type="caution">
    <text evidence="1">The sequence shown here is derived from an EMBL/GenBank/DDBJ whole genome shotgun (WGS) entry which is preliminary data.</text>
</comment>
<sequence length="73" mass="8175">MIECSPDCGNFWPESYGGNLTRKIMSCISQSEGVPTKKNPHSPVVGLLLESLKVEVAKRTHNRMDGISRKRIF</sequence>
<gene>
    <name evidence="1" type="ORF">AFUS01_LOCUS7884</name>
</gene>
<organism evidence="1 2">
    <name type="scientific">Allacma fusca</name>
    <dbReference type="NCBI Taxonomy" id="39272"/>
    <lineage>
        <taxon>Eukaryota</taxon>
        <taxon>Metazoa</taxon>
        <taxon>Ecdysozoa</taxon>
        <taxon>Arthropoda</taxon>
        <taxon>Hexapoda</taxon>
        <taxon>Collembola</taxon>
        <taxon>Symphypleona</taxon>
        <taxon>Sminthuridae</taxon>
        <taxon>Allacma</taxon>
    </lineage>
</organism>
<dbReference type="Proteomes" id="UP000708208">
    <property type="component" value="Unassembled WGS sequence"/>
</dbReference>
<dbReference type="AlphaFoldDB" id="A0A8J2JHY5"/>
<evidence type="ECO:0000313" key="1">
    <source>
        <dbReference type="EMBL" id="CAG7718497.1"/>
    </source>
</evidence>
<proteinExistence type="predicted"/>
<evidence type="ECO:0000313" key="2">
    <source>
        <dbReference type="Proteomes" id="UP000708208"/>
    </source>
</evidence>
<protein>
    <submittedName>
        <fullName evidence="1">Uncharacterized protein</fullName>
    </submittedName>
</protein>
<dbReference type="EMBL" id="CAJVCH010053800">
    <property type="protein sequence ID" value="CAG7718497.1"/>
    <property type="molecule type" value="Genomic_DNA"/>
</dbReference>
<accession>A0A8J2JHY5</accession>
<name>A0A8J2JHY5_9HEXA</name>
<keyword evidence="2" id="KW-1185">Reference proteome</keyword>
<reference evidence="1" key="1">
    <citation type="submission" date="2021-06" db="EMBL/GenBank/DDBJ databases">
        <authorList>
            <person name="Hodson N. C."/>
            <person name="Mongue J. A."/>
            <person name="Jaron S. K."/>
        </authorList>
    </citation>
    <scope>NUCLEOTIDE SEQUENCE</scope>
</reference>